<dbReference type="InterPro" id="IPR035643">
    <property type="entry name" value="GRB2_C_SH3"/>
</dbReference>
<dbReference type="CDD" id="cd11949">
    <property type="entry name" value="SH3_GRB2_C"/>
    <property type="match status" value="1"/>
</dbReference>
<dbReference type="SUPFAM" id="SSF48371">
    <property type="entry name" value="ARM repeat"/>
    <property type="match status" value="1"/>
</dbReference>
<evidence type="ECO:0000256" key="21">
    <source>
        <dbReference type="SAM" id="MobiDB-lite"/>
    </source>
</evidence>
<proteinExistence type="inferred from homology"/>
<dbReference type="InterPro" id="IPR055439">
    <property type="entry name" value="Beta-prop_EML_1st"/>
</dbReference>
<dbReference type="Pfam" id="PF00566">
    <property type="entry name" value="RabGAP-TBC"/>
    <property type="match status" value="1"/>
</dbReference>
<keyword evidence="10 23" id="KW-0282">Flagellum</keyword>
<feature type="compositionally biased region" description="Basic residues" evidence="21">
    <location>
        <begin position="74"/>
        <end position="91"/>
    </location>
</feature>
<sequence length="1397" mass="156928">MLEVSPSSEFSSLGAVEPQRASRSDGSQRRRSSSLSETSDVLEFQKNFLRPRSRSFYTLDQTKNSEALQGNKRGNLHKKPASKPGSKHLRKDHGGPRGNPKNLPMLTITEPDSWEIRSSASMRYGHYVDWEKINPEAASRFRKVLCSDHSGLKEMARSGFWVTPHTLQAKSYQHLIQRIESTSSAEDSETYRHLAARMFEDGGGSTHPFPRFMKDGEIPRYCLNKSGLNSVKKILLCVSENFPEITFCPILPALVSLLLHYSEDEAQCFHSISSLVRFTDPQKRYVDQNFVTTHASCMTFGDLANKYCRGIRKLIASSHQSLFEFYSDWIMWIFADLPFSYAVRVLDIYLVEGYKVLYRVALALLSLYKVSVSSRLAHVEDFKQDMKGFVENVSRHSKVDALLQRAFSIQLPTRKELNFLYNANKQALIRKGIEHESSYESVDLGRFVSSVVSETEMRVVWAWIPERFSLFNPRRLYSTEEHVSTFLFLLLTQHLRNSVLDRRTFFTLLYARVEGHEPTVLLLRTVDEEVSVTSGMWSVFVLRLVSEETCGSRAAVFRHWRVFCLHGHVISGLHVHPDQEHLLYPLGSTLVKKNLQDGRQDFLHHLHTNNISCVSVSRRGTYVASGQVNYMGFKADVIIWDNCKSEIHARLVLHQAKVEALAFSPNEKYLVTLGGQDDGSIVVWNVEKKEAICGSLVSSQGSGHCLTVSCCNLSDDVFISAGHGTLRVWELDLPNRKIRPTECQLGPIKRVIMCIEIPEDDVFFYCGTTSGDILKVNLKNRLLSGHGPAKHKFSNGVTALKMLKTGDLLVGSGDGTVILCSSTDFKTIKSVTLEGGVSSVALRGEGQQVFVGTEASQIYRLFYTDFTPELIASSHCNAVWDAAFPVGTSELFATCSQDDIRVWHTESSKELLRIRIPNMTCNALGVMQDGLSIYSAWNDGMIRLFTPESGRLMLMIPNAHSMGVTAIKSTSDCTRLVSGGGEGQVRLWHIPHNTYRLIASMKEHKASVNSIKIKSNNEECVTASSDGTCIIWDMVRFVRNQMILANTLFKSVCYHPEEYQILTSGTDRKIGYWEVYDGAAVRELEASQSGAINGMDISADGGHFITGGDDKLVKVWRYVDGDVTHVGIGHSSSITSVCVSPNKRFIITISADGALLRFGNDVQHFKVLRDGAGKYFLWVVKFNSLNSLVDYHRSTSVSRNQPIFLRDIEQVPQHASYVQALFDFDPQEDGELGFRRGDLVQVLDNSDPNWWKGACHGQTGMFPRNYVTPVAQHMAGGYPSTVDLVKLCDLIVDQALKDSSLCRDAGHICCSLVQVEAKRSSTSVFRRNVLTRLQQEFTRREETRRSSLHEWVCVVSLLCNVFDSLKVNNSPMAALVEPVYDCLFRLAQPDALVNEVE</sequence>
<dbReference type="InterPro" id="IPR015943">
    <property type="entry name" value="WD40/YVTN_repeat-like_dom_sf"/>
</dbReference>
<evidence type="ECO:0000256" key="15">
    <source>
        <dbReference type="ARBA" id="ARBA00029552"/>
    </source>
</evidence>
<evidence type="ECO:0000256" key="9">
    <source>
        <dbReference type="ARBA" id="ARBA00022794"/>
    </source>
</evidence>
<feature type="repeat" description="WD" evidence="20">
    <location>
        <begin position="957"/>
        <end position="990"/>
    </location>
</feature>
<feature type="repeat" description="WD" evidence="20">
    <location>
        <begin position="1001"/>
        <end position="1034"/>
    </location>
</feature>
<feature type="non-terminal residue" evidence="23">
    <location>
        <position position="1397"/>
    </location>
</feature>
<dbReference type="GO" id="GO:0034451">
    <property type="term" value="C:centriolar satellite"/>
    <property type="evidence" value="ECO:0007669"/>
    <property type="project" value="UniProtKB-SubCell"/>
</dbReference>
<dbReference type="Pfam" id="PF00400">
    <property type="entry name" value="WD40"/>
    <property type="match status" value="4"/>
</dbReference>
<dbReference type="FunFam" id="2.130.10.10:FF:000207">
    <property type="entry name" value="Cilia- and flagella-associated protein 52"/>
    <property type="match status" value="1"/>
</dbReference>
<dbReference type="GO" id="GO:0030030">
    <property type="term" value="P:cell projection organization"/>
    <property type="evidence" value="ECO:0007669"/>
    <property type="project" value="UniProtKB-KW"/>
</dbReference>
<evidence type="ECO:0000256" key="1">
    <source>
        <dbReference type="ARBA" id="ARBA00004120"/>
    </source>
</evidence>
<dbReference type="InterPro" id="IPR035969">
    <property type="entry name" value="Rab-GAP_TBC_sf"/>
</dbReference>
<keyword evidence="24" id="KW-1185">Reference proteome</keyword>
<dbReference type="InterPro" id="IPR000195">
    <property type="entry name" value="Rab-GAP-TBC_dom"/>
</dbReference>
<comment type="similarity">
    <text evidence="14">Belongs to the CFAP52 family.</text>
</comment>
<keyword evidence="11" id="KW-0969">Cilium</keyword>
<evidence type="ECO:0000256" key="6">
    <source>
        <dbReference type="ARBA" id="ARBA00022490"/>
    </source>
</evidence>
<evidence type="ECO:0000313" key="23">
    <source>
        <dbReference type="EMBL" id="KAF5888772.1"/>
    </source>
</evidence>
<dbReference type="PRINTS" id="PR00499">
    <property type="entry name" value="P67PHOX"/>
</dbReference>
<evidence type="ECO:0000256" key="14">
    <source>
        <dbReference type="ARBA" id="ARBA00029456"/>
    </source>
</evidence>
<dbReference type="GO" id="GO:0005930">
    <property type="term" value="C:axoneme"/>
    <property type="evidence" value="ECO:0007669"/>
    <property type="project" value="UniProtKB-ARBA"/>
</dbReference>
<evidence type="ECO:0000256" key="18">
    <source>
        <dbReference type="ARBA" id="ARBA00047117"/>
    </source>
</evidence>
<dbReference type="SUPFAM" id="SSF47923">
    <property type="entry name" value="Ypt/Rab-GAP domain of gyp1p"/>
    <property type="match status" value="1"/>
</dbReference>
<dbReference type="OrthoDB" id="6252103at2759"/>
<evidence type="ECO:0000256" key="2">
    <source>
        <dbReference type="ARBA" id="ARBA00004607"/>
    </source>
</evidence>
<dbReference type="InterPro" id="IPR050630">
    <property type="entry name" value="WD_repeat_EMAP"/>
</dbReference>
<comment type="subcellular location">
    <subcellularLocation>
        <location evidence="1">Cytoplasm</location>
        <location evidence="1">Cytoskeleton</location>
        <location evidence="1">Cilium basal body</location>
    </subcellularLocation>
    <subcellularLocation>
        <location evidence="3">Cytoplasm</location>
        <location evidence="3">Cytoskeleton</location>
        <location evidence="3">Flagellum axoneme</location>
    </subcellularLocation>
    <subcellularLocation>
        <location evidence="2">Cytoplasm</location>
        <location evidence="2">Cytoskeleton</location>
        <location evidence="2">Microtubule organizing center</location>
        <location evidence="2">Centrosome</location>
        <location evidence="2">Centriolar satellite</location>
    </subcellularLocation>
</comment>
<gene>
    <name evidence="23" type="primary">cfap52</name>
    <name evidence="23" type="ORF">DAT39_021530</name>
</gene>
<comment type="subunit">
    <text evidence="18">Microtubule inner protein component of sperm flagellar doublet microtubules. Interacts with BRCA2. Interacts with the CCT chaperonin complex. Interacts with HSP70. Interacts with AK8. Interacts with CFAP45. Interacts with DNAI1. Interacts with IQDC.</text>
</comment>
<dbReference type="Gene3D" id="1.25.40.180">
    <property type="match status" value="1"/>
</dbReference>
<dbReference type="FunFam" id="2.30.30.40:FF:000067">
    <property type="entry name" value="Growth factor receptor-bound protein 2"/>
    <property type="match status" value="1"/>
</dbReference>
<name>A0A8J4U2V9_CLAMG</name>
<feature type="compositionally biased region" description="Polar residues" evidence="21">
    <location>
        <begin position="1"/>
        <end position="11"/>
    </location>
</feature>
<feature type="repeat" description="WD" evidence="20">
    <location>
        <begin position="1085"/>
        <end position="1126"/>
    </location>
</feature>
<dbReference type="SMART" id="SM00320">
    <property type="entry name" value="WD40"/>
    <property type="match status" value="11"/>
</dbReference>
<evidence type="ECO:0000256" key="5">
    <source>
        <dbReference type="ARBA" id="ARBA00022443"/>
    </source>
</evidence>
<evidence type="ECO:0000256" key="11">
    <source>
        <dbReference type="ARBA" id="ARBA00023069"/>
    </source>
</evidence>
<evidence type="ECO:0000256" key="7">
    <source>
        <dbReference type="ARBA" id="ARBA00022574"/>
    </source>
</evidence>
<evidence type="ECO:0000256" key="20">
    <source>
        <dbReference type="PROSITE-ProRule" id="PRU00221"/>
    </source>
</evidence>
<organism evidence="23 24">
    <name type="scientific">Clarias magur</name>
    <name type="common">Asian catfish</name>
    <name type="synonym">Macropteronotus magur</name>
    <dbReference type="NCBI Taxonomy" id="1594786"/>
    <lineage>
        <taxon>Eukaryota</taxon>
        <taxon>Metazoa</taxon>
        <taxon>Chordata</taxon>
        <taxon>Craniata</taxon>
        <taxon>Vertebrata</taxon>
        <taxon>Euteleostomi</taxon>
        <taxon>Actinopterygii</taxon>
        <taxon>Neopterygii</taxon>
        <taxon>Teleostei</taxon>
        <taxon>Ostariophysi</taxon>
        <taxon>Siluriformes</taxon>
        <taxon>Clariidae</taxon>
        <taxon>Clarias</taxon>
    </lineage>
</organism>
<dbReference type="Gene3D" id="1.10.472.80">
    <property type="entry name" value="Ypt/Rab-GAP domain of gyp1p, domain 3"/>
    <property type="match status" value="1"/>
</dbReference>
<dbReference type="Proteomes" id="UP000727407">
    <property type="component" value="Unassembled WGS sequence"/>
</dbReference>
<dbReference type="SUPFAM" id="SSF55550">
    <property type="entry name" value="SH2 domain"/>
    <property type="match status" value="1"/>
</dbReference>
<evidence type="ECO:0000256" key="17">
    <source>
        <dbReference type="ARBA" id="ARBA00046056"/>
    </source>
</evidence>
<dbReference type="InterPro" id="IPR019775">
    <property type="entry name" value="WD40_repeat_CS"/>
</dbReference>
<evidence type="ECO:0000256" key="10">
    <source>
        <dbReference type="ARBA" id="ARBA00022846"/>
    </source>
</evidence>
<evidence type="ECO:0000259" key="22">
    <source>
        <dbReference type="PROSITE" id="PS50002"/>
    </source>
</evidence>
<comment type="function">
    <text evidence="17">Microtubule inner protein (MIP) part of the dynein-decorated doublet microtubules (DMTs) in cilia axoneme. Important for proper ciliary and flagellar beating. May act in cooperation with CFAP45 and axonemal dynein subunit DNAH11. May play a role in cell growth and/or survival.</text>
</comment>
<keyword evidence="7 20" id="KW-0853">WD repeat</keyword>
<evidence type="ECO:0000256" key="19">
    <source>
        <dbReference type="PROSITE-ProRule" id="PRU00192"/>
    </source>
</evidence>
<dbReference type="Gene3D" id="2.130.10.10">
    <property type="entry name" value="YVTN repeat-like/Quinoprotein amine dehydrogenase"/>
    <property type="match status" value="3"/>
</dbReference>
<keyword evidence="8" id="KW-0677">Repeat</keyword>
<dbReference type="PANTHER" id="PTHR13720">
    <property type="entry name" value="WD-40 REPEAT PROTEIN"/>
    <property type="match status" value="1"/>
</dbReference>
<dbReference type="InterPro" id="IPR036028">
    <property type="entry name" value="SH3-like_dom_sf"/>
</dbReference>
<dbReference type="Gene3D" id="2.30.30.40">
    <property type="entry name" value="SH3 Domains"/>
    <property type="match status" value="1"/>
</dbReference>
<accession>A0A8J4U2V9</accession>
<comment type="function">
    <text evidence="16">Molecular adapter which is involved in cilium biogenesis. Part of a functional complex including OFD1 a centriolar protein involved in cilium assembly. Could regulate the cAMP-dependent phosphorylation of OFD1, and its subsequent ubiquitination by PJA2 which ultimately leads to its proteasomal degradation.</text>
</comment>
<dbReference type="SMART" id="SM00326">
    <property type="entry name" value="SH3"/>
    <property type="match status" value="1"/>
</dbReference>
<dbReference type="InterPro" id="IPR036860">
    <property type="entry name" value="SH2_dom_sf"/>
</dbReference>
<evidence type="ECO:0000256" key="13">
    <source>
        <dbReference type="ARBA" id="ARBA00023288"/>
    </source>
</evidence>
<dbReference type="PANTHER" id="PTHR13720:SF14">
    <property type="entry name" value="CILIA- AND FLAGELLA-ASSOCIATED PROTEIN 52"/>
    <property type="match status" value="1"/>
</dbReference>
<dbReference type="Gene3D" id="3.30.505.10">
    <property type="entry name" value="SH2 domain"/>
    <property type="match status" value="1"/>
</dbReference>
<dbReference type="SUPFAM" id="SSF50978">
    <property type="entry name" value="WD40 repeat-like"/>
    <property type="match status" value="2"/>
</dbReference>
<dbReference type="PROSITE" id="PS50082">
    <property type="entry name" value="WD_REPEATS_2"/>
    <property type="match status" value="4"/>
</dbReference>
<keyword evidence="5 19" id="KW-0728">SH3 domain</keyword>
<dbReference type="PROSITE" id="PS50294">
    <property type="entry name" value="WD_REPEATS_REGION"/>
    <property type="match status" value="2"/>
</dbReference>
<dbReference type="FunFam" id="2.130.10.10:FF:000173">
    <property type="entry name" value="Cilia- and flagella-associated protein 52"/>
    <property type="match status" value="1"/>
</dbReference>
<dbReference type="PROSITE" id="PS50002">
    <property type="entry name" value="SH3"/>
    <property type="match status" value="1"/>
</dbReference>
<keyword evidence="6" id="KW-0963">Cytoplasm</keyword>
<dbReference type="InterPro" id="IPR001680">
    <property type="entry name" value="WD40_rpt"/>
</dbReference>
<evidence type="ECO:0000313" key="24">
    <source>
        <dbReference type="Proteomes" id="UP000727407"/>
    </source>
</evidence>
<dbReference type="PROSITE" id="PS00678">
    <property type="entry name" value="WD_REPEATS_1"/>
    <property type="match status" value="2"/>
</dbReference>
<protein>
    <recommendedName>
        <fullName evidence="15">Cilia- and flagella-associated protein 52</fullName>
    </recommendedName>
    <alternativeName>
        <fullName evidence="4">TBC1 domain family member 31</fullName>
    </alternativeName>
</protein>
<dbReference type="EMBL" id="QNUK01000924">
    <property type="protein sequence ID" value="KAF5888772.1"/>
    <property type="molecule type" value="Genomic_DNA"/>
</dbReference>
<evidence type="ECO:0000256" key="16">
    <source>
        <dbReference type="ARBA" id="ARBA00034464"/>
    </source>
</evidence>
<feature type="region of interest" description="Disordered" evidence="21">
    <location>
        <begin position="60"/>
        <end position="110"/>
    </location>
</feature>
<feature type="repeat" description="WD" evidence="20">
    <location>
        <begin position="651"/>
        <end position="694"/>
    </location>
</feature>
<evidence type="ECO:0000256" key="3">
    <source>
        <dbReference type="ARBA" id="ARBA00004611"/>
    </source>
</evidence>
<dbReference type="FunFam" id="2.130.10.10:FF:001320">
    <property type="entry name" value="Predicted protein"/>
    <property type="match status" value="1"/>
</dbReference>
<dbReference type="Pfam" id="PF00018">
    <property type="entry name" value="SH3_1"/>
    <property type="match status" value="1"/>
</dbReference>
<dbReference type="CDD" id="cd00200">
    <property type="entry name" value="WD40"/>
    <property type="match status" value="1"/>
</dbReference>
<dbReference type="InterPro" id="IPR016024">
    <property type="entry name" value="ARM-type_fold"/>
</dbReference>
<keyword evidence="13" id="KW-0449">Lipoprotein</keyword>
<comment type="caution">
    <text evidence="23">The sequence shown here is derived from an EMBL/GenBank/DDBJ whole genome shotgun (WGS) entry which is preliminary data.</text>
</comment>
<reference evidence="23" key="1">
    <citation type="submission" date="2020-07" db="EMBL/GenBank/DDBJ databases">
        <title>Clarias magur genome sequencing, assembly and annotation.</title>
        <authorList>
            <person name="Kushwaha B."/>
            <person name="Kumar R."/>
            <person name="Das P."/>
            <person name="Joshi C.G."/>
            <person name="Kumar D."/>
            <person name="Nagpure N.S."/>
            <person name="Pandey M."/>
            <person name="Agarwal S."/>
            <person name="Srivastava S."/>
            <person name="Singh M."/>
            <person name="Sahoo L."/>
            <person name="Jayasankar P."/>
            <person name="Meher P.K."/>
            <person name="Koringa P.G."/>
            <person name="Iquebal M.A."/>
            <person name="Das S.P."/>
            <person name="Bit A."/>
            <person name="Patnaik S."/>
            <person name="Patel N."/>
            <person name="Shah T.M."/>
            <person name="Hinsu A."/>
            <person name="Jena J.K."/>
        </authorList>
    </citation>
    <scope>NUCLEOTIDE SEQUENCE</scope>
    <source>
        <strain evidence="23">CIFAMagur01</strain>
        <tissue evidence="23">Testis</tissue>
    </source>
</reference>
<dbReference type="PRINTS" id="PR00452">
    <property type="entry name" value="SH3DOMAIN"/>
</dbReference>
<keyword evidence="9" id="KW-0970">Cilium biogenesis/degradation</keyword>
<evidence type="ECO:0000256" key="12">
    <source>
        <dbReference type="ARBA" id="ARBA00023273"/>
    </source>
</evidence>
<dbReference type="SUPFAM" id="SSF50044">
    <property type="entry name" value="SH3-domain"/>
    <property type="match status" value="1"/>
</dbReference>
<dbReference type="InterPro" id="IPR036322">
    <property type="entry name" value="WD40_repeat_dom_sf"/>
</dbReference>
<feature type="region of interest" description="Disordered" evidence="21">
    <location>
        <begin position="1"/>
        <end position="46"/>
    </location>
</feature>
<dbReference type="GO" id="GO:0005874">
    <property type="term" value="C:microtubule"/>
    <property type="evidence" value="ECO:0007669"/>
    <property type="project" value="UniProtKB-KW"/>
</dbReference>
<feature type="domain" description="SH3" evidence="22">
    <location>
        <begin position="1213"/>
        <end position="1272"/>
    </location>
</feature>
<dbReference type="SMART" id="SM00164">
    <property type="entry name" value="TBC"/>
    <property type="match status" value="1"/>
</dbReference>
<keyword evidence="12" id="KW-0966">Cell projection</keyword>
<evidence type="ECO:0000256" key="8">
    <source>
        <dbReference type="ARBA" id="ARBA00022737"/>
    </source>
</evidence>
<dbReference type="Pfam" id="PF23409">
    <property type="entry name" value="Beta-prop_EML"/>
    <property type="match status" value="1"/>
</dbReference>
<evidence type="ECO:0000256" key="4">
    <source>
        <dbReference type="ARBA" id="ARBA00014199"/>
    </source>
</evidence>
<dbReference type="InterPro" id="IPR001452">
    <property type="entry name" value="SH3_domain"/>
</dbReference>